<evidence type="ECO:0000313" key="2">
    <source>
        <dbReference type="Proteomes" id="UP001060919"/>
    </source>
</evidence>
<name>A0A915VK57_9BACT</name>
<proteinExistence type="predicted"/>
<evidence type="ECO:0000313" key="1">
    <source>
        <dbReference type="EMBL" id="BDS09531.1"/>
    </source>
</evidence>
<keyword evidence="2" id="KW-1185">Reference proteome</keyword>
<dbReference type="EMBL" id="AP026867">
    <property type="protein sequence ID" value="BDS09531.1"/>
    <property type="molecule type" value="Genomic_DNA"/>
</dbReference>
<accession>A0A915VK57</accession>
<dbReference type="AlphaFoldDB" id="A0A915VK57"/>
<sequence length="39" mass="4546">MRGLLTILTQFIGYRTKKNTINLIKKDGHLKNWSTKQGE</sequence>
<dbReference type="Proteomes" id="UP001060919">
    <property type="component" value="Chromosome"/>
</dbReference>
<gene>
    <name evidence="1" type="ORF">AsAng_0002320</name>
</gene>
<protein>
    <submittedName>
        <fullName evidence="1">Uncharacterized protein</fullName>
    </submittedName>
</protein>
<reference evidence="1" key="1">
    <citation type="submission" date="2022-09" db="EMBL/GenBank/DDBJ databases">
        <title>Aureispira anguillicida sp. nov., isolated from Leptocephalus of Japanese eel Anguilla japonica.</title>
        <authorList>
            <person name="Yuasa K."/>
            <person name="Mekata T."/>
            <person name="Ikunari K."/>
        </authorList>
    </citation>
    <scope>NUCLEOTIDE SEQUENCE</scope>
    <source>
        <strain evidence="1">EL160426</strain>
    </source>
</reference>
<organism evidence="1 2">
    <name type="scientific">Aureispira anguillae</name>
    <dbReference type="NCBI Taxonomy" id="2864201"/>
    <lineage>
        <taxon>Bacteria</taxon>
        <taxon>Pseudomonadati</taxon>
        <taxon>Bacteroidota</taxon>
        <taxon>Saprospiria</taxon>
        <taxon>Saprospirales</taxon>
        <taxon>Saprospiraceae</taxon>
        <taxon>Aureispira</taxon>
    </lineage>
</organism>
<dbReference type="KEGG" id="aup:AsAng_0002320"/>